<dbReference type="SUPFAM" id="SSF51905">
    <property type="entry name" value="FAD/NAD(P)-binding domain"/>
    <property type="match status" value="1"/>
</dbReference>
<feature type="region of interest" description="Disordered" evidence="1">
    <location>
        <begin position="562"/>
        <end position="584"/>
    </location>
</feature>
<dbReference type="EMBL" id="HBIU01047047">
    <property type="protein sequence ID" value="CAE0642222.1"/>
    <property type="molecule type" value="Transcribed_RNA"/>
</dbReference>
<dbReference type="InterPro" id="IPR036188">
    <property type="entry name" value="FAD/NAD-bd_sf"/>
</dbReference>
<organism evidence="2">
    <name type="scientific">Heterosigma akashiwo</name>
    <name type="common">Chromophytic alga</name>
    <name type="synonym">Heterosigma carterae</name>
    <dbReference type="NCBI Taxonomy" id="2829"/>
    <lineage>
        <taxon>Eukaryota</taxon>
        <taxon>Sar</taxon>
        <taxon>Stramenopiles</taxon>
        <taxon>Ochrophyta</taxon>
        <taxon>Raphidophyceae</taxon>
        <taxon>Chattonellales</taxon>
        <taxon>Chattonellaceae</taxon>
        <taxon>Heterosigma</taxon>
    </lineage>
</organism>
<protein>
    <submittedName>
        <fullName evidence="2">Uncharacterized protein</fullName>
    </submittedName>
</protein>
<evidence type="ECO:0000256" key="1">
    <source>
        <dbReference type="SAM" id="MobiDB-lite"/>
    </source>
</evidence>
<dbReference type="AlphaFoldDB" id="A0A7S4DCS5"/>
<proteinExistence type="predicted"/>
<dbReference type="PANTHER" id="PTHR32098:SF5">
    <property type="entry name" value="LYCOPENE BETA_EPSILON CYCLASE PROTEIN"/>
    <property type="match status" value="1"/>
</dbReference>
<evidence type="ECO:0000313" key="2">
    <source>
        <dbReference type="EMBL" id="CAE0642222.1"/>
    </source>
</evidence>
<sequence>METVPEEQQTGNAGGASNYEGLLRMDATWKAIRNMKEGAAAGPAPVFVRERRGEAWGGGPTEYDVVVAGGTLGVFQACALQLAGLKVAVVERGPLRGRNQDWNIARKELWGLVRAGVLSEEEAEAAISIEFNPMRAGFKLGEDDPDGFEVYMDDVLNLGVSAVKLVEAAAARFRAAGGTVLEFAATTGITVYDNAAVLTLEGSGGDEIVREVGTKLVLDCMGMASPIVRQLRHGQKPDGVCLVVGSCGRGYPEENNKSGDIIYANTPVMEKESGSSVQYFWEAFPAGTGPTDRTTYMFTYMDAHPDRPSVRELFDDYWELLPKYQGLAAEDQQLLRVLYGLFLTYKDSPLRPGFDRVLQIGDASGIQSPLSFGGFVCLTRHIGRLTGALADCVRLDRLSREDLALVNAYQPNLSGAWMFQKAMSVAVGQRAAPGIVVRTLQNNFGAMNSFGDPVLRPFLQDVVQFDLLLKTLVQAFILDPLAVPPLLFHVGLPALIDWMGHFAQLWWYSTLYNLIGRGKEAELVAAADNEGGAAAAAERFAWARRVEAWKYGSGLDYEYHAPPPPLSSSSTSVAAAREEKQRQQ</sequence>
<accession>A0A7S4DCS5</accession>
<dbReference type="PANTHER" id="PTHR32098">
    <property type="entry name" value="LYCOPENE BETA/EPSILON CYCLASE PROTEIN"/>
    <property type="match status" value="1"/>
</dbReference>
<name>A0A7S4DCS5_HETAK</name>
<gene>
    <name evidence="2" type="ORF">HAKA00212_LOCUS21078</name>
</gene>
<reference evidence="2" key="1">
    <citation type="submission" date="2021-01" db="EMBL/GenBank/DDBJ databases">
        <authorList>
            <person name="Corre E."/>
            <person name="Pelletier E."/>
            <person name="Niang G."/>
            <person name="Scheremetjew M."/>
            <person name="Finn R."/>
            <person name="Kale V."/>
            <person name="Holt S."/>
            <person name="Cochrane G."/>
            <person name="Meng A."/>
            <person name="Brown T."/>
            <person name="Cohen L."/>
        </authorList>
    </citation>
    <scope>NUCLEOTIDE SEQUENCE</scope>
    <source>
        <strain evidence="2">CCMP3107</strain>
    </source>
</reference>
<dbReference type="Gene3D" id="3.50.50.60">
    <property type="entry name" value="FAD/NAD(P)-binding domain"/>
    <property type="match status" value="1"/>
</dbReference>